<evidence type="ECO:0000259" key="2">
    <source>
        <dbReference type="PROSITE" id="PS50181"/>
    </source>
</evidence>
<comment type="caution">
    <text evidence="3">The sequence shown here is derived from an EMBL/GenBank/DDBJ whole genome shotgun (WGS) entry which is preliminary data.</text>
</comment>
<dbReference type="OrthoDB" id="5421601at2759"/>
<evidence type="ECO:0000313" key="4">
    <source>
        <dbReference type="Proteomes" id="UP000070328"/>
    </source>
</evidence>
<protein>
    <recommendedName>
        <fullName evidence="2">F-box domain-containing protein</fullName>
    </recommendedName>
</protein>
<reference evidence="3 4" key="1">
    <citation type="submission" date="2014-02" db="EMBL/GenBank/DDBJ databases">
        <title>The genome sequence of Colletotrichum simmondsii CBS122122.</title>
        <authorList>
            <person name="Baroncelli R."/>
            <person name="Thon M.R."/>
        </authorList>
    </citation>
    <scope>NUCLEOTIDE SEQUENCE [LARGE SCALE GENOMIC DNA]</scope>
    <source>
        <strain evidence="3 4">CBS122122</strain>
    </source>
</reference>
<sequence>MSLLHLPVEVLQSIILETIPESIDNVALTCKKLHEASERYLVQHNILKRRFRHFAFDVVDSEDDERIHGTETFVVNSLNLLMKIIHDPIIAQYIRIADLKTAFGNVQYHSGDISHLPPLTRDEDIKALREFLHGSPYLQEIGEDPDFWEDAALSKLKILRPFASSGWRSRHAMNLNTPFLAIKSLREAYIGGCVATDDGETAIPFSPEYPDYSPRLEKMELVGCTIGRGELRALLSRIPNLNSLRYAHETKWDSCGSYFDPGQALCTIMECTGETLKELSMHTMTQMGAIESTLSNMKGFKRLKYLEIDAAMLMGTEFRRDIIKEEFPYQPLCVPLYEIAAPRLVDMLPPSIKSVRILATPWDCRESDPRKTRCLRALIDGLCTERHSEGKLPRLKEVVFSALGNTIDNNFLDKYNAGWVTISLQEGTELQPDFVPDFHERFGVPAEEYVESDEEDILLPVGNVELEDSESDEEDSESEDDQYF</sequence>
<evidence type="ECO:0000313" key="3">
    <source>
        <dbReference type="EMBL" id="KXH49444.1"/>
    </source>
</evidence>
<organism evidence="3 4">
    <name type="scientific">Colletotrichum simmondsii</name>
    <dbReference type="NCBI Taxonomy" id="703756"/>
    <lineage>
        <taxon>Eukaryota</taxon>
        <taxon>Fungi</taxon>
        <taxon>Dikarya</taxon>
        <taxon>Ascomycota</taxon>
        <taxon>Pezizomycotina</taxon>
        <taxon>Sordariomycetes</taxon>
        <taxon>Hypocreomycetidae</taxon>
        <taxon>Glomerellales</taxon>
        <taxon>Glomerellaceae</taxon>
        <taxon>Colletotrichum</taxon>
        <taxon>Colletotrichum acutatum species complex</taxon>
    </lineage>
</organism>
<dbReference type="Proteomes" id="UP000070328">
    <property type="component" value="Unassembled WGS sequence"/>
</dbReference>
<name>A0A135TMT1_9PEZI</name>
<dbReference type="PROSITE" id="PS50181">
    <property type="entry name" value="FBOX"/>
    <property type="match status" value="1"/>
</dbReference>
<feature type="domain" description="F-box" evidence="2">
    <location>
        <begin position="1"/>
        <end position="50"/>
    </location>
</feature>
<feature type="compositionally biased region" description="Acidic residues" evidence="1">
    <location>
        <begin position="465"/>
        <end position="484"/>
    </location>
</feature>
<dbReference type="InterPro" id="IPR001810">
    <property type="entry name" value="F-box_dom"/>
</dbReference>
<evidence type="ECO:0000256" key="1">
    <source>
        <dbReference type="SAM" id="MobiDB-lite"/>
    </source>
</evidence>
<keyword evidence="4" id="KW-1185">Reference proteome</keyword>
<dbReference type="EMBL" id="JFBX01000111">
    <property type="protein sequence ID" value="KXH49444.1"/>
    <property type="molecule type" value="Genomic_DNA"/>
</dbReference>
<feature type="region of interest" description="Disordered" evidence="1">
    <location>
        <begin position="461"/>
        <end position="484"/>
    </location>
</feature>
<accession>A0A135TMT1</accession>
<gene>
    <name evidence="3" type="ORF">CSIM01_03732</name>
</gene>
<proteinExistence type="predicted"/>
<dbReference type="AlphaFoldDB" id="A0A135TMT1"/>